<evidence type="ECO:0000313" key="1">
    <source>
        <dbReference type="EMBL" id="KAK7474377.1"/>
    </source>
</evidence>
<dbReference type="Proteomes" id="UP001519460">
    <property type="component" value="Unassembled WGS sequence"/>
</dbReference>
<comment type="caution">
    <text evidence="1">The sequence shown here is derived from an EMBL/GenBank/DDBJ whole genome shotgun (WGS) entry which is preliminary data.</text>
</comment>
<evidence type="ECO:0000313" key="2">
    <source>
        <dbReference type="Proteomes" id="UP001519460"/>
    </source>
</evidence>
<protein>
    <submittedName>
        <fullName evidence="1">Uncharacterized protein</fullName>
    </submittedName>
</protein>
<reference evidence="1 2" key="1">
    <citation type="journal article" date="2023" name="Sci. Data">
        <title>Genome assembly of the Korean intertidal mud-creeper Batillaria attramentaria.</title>
        <authorList>
            <person name="Patra A.K."/>
            <person name="Ho P.T."/>
            <person name="Jun S."/>
            <person name="Lee S.J."/>
            <person name="Kim Y."/>
            <person name="Won Y.J."/>
        </authorList>
    </citation>
    <scope>NUCLEOTIDE SEQUENCE [LARGE SCALE GENOMIC DNA]</scope>
    <source>
        <strain evidence="1">Wonlab-2016</strain>
    </source>
</reference>
<organism evidence="1 2">
    <name type="scientific">Batillaria attramentaria</name>
    <dbReference type="NCBI Taxonomy" id="370345"/>
    <lineage>
        <taxon>Eukaryota</taxon>
        <taxon>Metazoa</taxon>
        <taxon>Spiralia</taxon>
        <taxon>Lophotrochozoa</taxon>
        <taxon>Mollusca</taxon>
        <taxon>Gastropoda</taxon>
        <taxon>Caenogastropoda</taxon>
        <taxon>Sorbeoconcha</taxon>
        <taxon>Cerithioidea</taxon>
        <taxon>Batillariidae</taxon>
        <taxon>Batillaria</taxon>
    </lineage>
</organism>
<sequence length="73" mass="8575">MSLDIQPQMADMKTRDRDLRPFCMIDYGHTPSPDCLLRLGPDRTYREPVSEYSDYKFSTQCIPFLVCLKMHSI</sequence>
<keyword evidence="2" id="KW-1185">Reference proteome</keyword>
<name>A0ABD0JIX0_9CAEN</name>
<accession>A0ABD0JIX0</accession>
<proteinExistence type="predicted"/>
<dbReference type="AlphaFoldDB" id="A0ABD0JIX0"/>
<gene>
    <name evidence="1" type="ORF">BaRGS_00034425</name>
</gene>
<dbReference type="EMBL" id="JACVVK020000439">
    <property type="protein sequence ID" value="KAK7474377.1"/>
    <property type="molecule type" value="Genomic_DNA"/>
</dbReference>